<evidence type="ECO:0000259" key="1">
    <source>
        <dbReference type="PROSITE" id="PS51186"/>
    </source>
</evidence>
<gene>
    <name evidence="2" type="ORF">MXMO3_03051</name>
</gene>
<dbReference type="InterPro" id="IPR016181">
    <property type="entry name" value="Acyl_CoA_acyltransferase"/>
</dbReference>
<evidence type="ECO:0000313" key="2">
    <source>
        <dbReference type="EMBL" id="AVX05558.1"/>
    </source>
</evidence>
<dbReference type="Pfam" id="PF13302">
    <property type="entry name" value="Acetyltransf_3"/>
    <property type="match status" value="1"/>
</dbReference>
<dbReference type="Proteomes" id="UP000258927">
    <property type="component" value="Chromosome"/>
</dbReference>
<dbReference type="AlphaFoldDB" id="A0A2R4MHP6"/>
<name>A0A2R4MHP6_9HYPH</name>
<reference evidence="2 3" key="1">
    <citation type="submission" date="2017-05" db="EMBL/GenBank/DDBJ databases">
        <title>Genome Analysis of Maritalea myrionectae HL2708#5.</title>
        <authorList>
            <consortium name="Cotde Inc.-PKNU"/>
            <person name="Jang D."/>
            <person name="Oh H.-M."/>
        </authorList>
    </citation>
    <scope>NUCLEOTIDE SEQUENCE [LARGE SCALE GENOMIC DNA]</scope>
    <source>
        <strain evidence="2 3">HL2708#5</strain>
    </source>
</reference>
<dbReference type="PANTHER" id="PTHR43792">
    <property type="entry name" value="GNAT FAMILY, PUTATIVE (AFU_ORTHOLOGUE AFUA_3G00765)-RELATED-RELATED"/>
    <property type="match status" value="1"/>
</dbReference>
<dbReference type="Gene3D" id="3.40.630.30">
    <property type="match status" value="1"/>
</dbReference>
<proteinExistence type="predicted"/>
<dbReference type="KEGG" id="mmyr:MXMO3_03051"/>
<protein>
    <submittedName>
        <fullName evidence="2">Ribosomal-protein-alanine N-acetyltransferase</fullName>
    </submittedName>
</protein>
<keyword evidence="3" id="KW-1185">Reference proteome</keyword>
<sequence>MTYIETKNLLLRPVEIGDAANLAEALNDFEIARNLKNVPTPCRPKDVLAWLGRTVHDRSRDNIAFIIEVEPMKLGGLIDFGKTERGVNIGYWLKKNYWGKGHMGEALRAALDWYFLEDDRDFIVSDIFEDNFASRKLQANLGFEEVGTCQFNCQTRGETVTAVDTVLTRQAYWDLRRQSHAQIGN</sequence>
<feature type="domain" description="N-acetyltransferase" evidence="1">
    <location>
        <begin position="9"/>
        <end position="170"/>
    </location>
</feature>
<dbReference type="PROSITE" id="PS51186">
    <property type="entry name" value="GNAT"/>
    <property type="match status" value="1"/>
</dbReference>
<dbReference type="SUPFAM" id="SSF55729">
    <property type="entry name" value="Acyl-CoA N-acyltransferases (Nat)"/>
    <property type="match status" value="1"/>
</dbReference>
<dbReference type="RefSeq" id="WP_117396406.1">
    <property type="nucleotide sequence ID" value="NZ_CP021330.1"/>
</dbReference>
<organism evidence="2 3">
    <name type="scientific">Maritalea myrionectae</name>
    <dbReference type="NCBI Taxonomy" id="454601"/>
    <lineage>
        <taxon>Bacteria</taxon>
        <taxon>Pseudomonadati</taxon>
        <taxon>Pseudomonadota</taxon>
        <taxon>Alphaproteobacteria</taxon>
        <taxon>Hyphomicrobiales</taxon>
        <taxon>Devosiaceae</taxon>
        <taxon>Maritalea</taxon>
    </lineage>
</organism>
<dbReference type="InterPro" id="IPR051531">
    <property type="entry name" value="N-acetyltransferase"/>
</dbReference>
<dbReference type="STRING" id="1122213.GCA_000423365_00742"/>
<dbReference type="InterPro" id="IPR000182">
    <property type="entry name" value="GNAT_dom"/>
</dbReference>
<dbReference type="GO" id="GO:0016747">
    <property type="term" value="F:acyltransferase activity, transferring groups other than amino-acyl groups"/>
    <property type="evidence" value="ECO:0007669"/>
    <property type="project" value="InterPro"/>
</dbReference>
<dbReference type="EMBL" id="CP021330">
    <property type="protein sequence ID" value="AVX05558.1"/>
    <property type="molecule type" value="Genomic_DNA"/>
</dbReference>
<keyword evidence="2" id="KW-0808">Transferase</keyword>
<accession>A0A2R4MHP6</accession>
<evidence type="ECO:0000313" key="3">
    <source>
        <dbReference type="Proteomes" id="UP000258927"/>
    </source>
</evidence>